<name>A0A6I2MJ46_9FLAO</name>
<organism evidence="2 3">
    <name type="scientific">Maribacter luteus</name>
    <dbReference type="NCBI Taxonomy" id="2594478"/>
    <lineage>
        <taxon>Bacteria</taxon>
        <taxon>Pseudomonadati</taxon>
        <taxon>Bacteroidota</taxon>
        <taxon>Flavobacteriia</taxon>
        <taxon>Flavobacteriales</taxon>
        <taxon>Flavobacteriaceae</taxon>
        <taxon>Maribacter</taxon>
    </lineage>
</organism>
<evidence type="ECO:0000313" key="3">
    <source>
        <dbReference type="Proteomes" id="UP000443153"/>
    </source>
</evidence>
<evidence type="ECO:0000313" key="2">
    <source>
        <dbReference type="EMBL" id="MRX62585.1"/>
    </source>
</evidence>
<protein>
    <submittedName>
        <fullName evidence="2">Uncharacterized protein</fullName>
    </submittedName>
</protein>
<reference evidence="2 3" key="1">
    <citation type="submission" date="2019-11" db="EMBL/GenBank/DDBJ databases">
        <title>Maribacter lutea sp. nov., a marine bacterium isolated from intertidal sand.</title>
        <authorList>
            <person name="Liu A."/>
        </authorList>
    </citation>
    <scope>NUCLEOTIDE SEQUENCE [LARGE SCALE GENOMIC DNA]</scope>
    <source>
        <strain evidence="2 3">RZ05</strain>
    </source>
</reference>
<evidence type="ECO:0000256" key="1">
    <source>
        <dbReference type="SAM" id="Phobius"/>
    </source>
</evidence>
<sequence length="59" mass="6908">MQIISIYLLIGLVFSITASEIDKMPSEDGNQDIMTHTDKVIYILLWPVIIFYLMYKLKK</sequence>
<gene>
    <name evidence="2" type="ORF">GJ691_00265</name>
</gene>
<keyword evidence="3" id="KW-1185">Reference proteome</keyword>
<keyword evidence="1" id="KW-0812">Transmembrane</keyword>
<dbReference type="Proteomes" id="UP000443153">
    <property type="component" value="Unassembled WGS sequence"/>
</dbReference>
<feature type="transmembrane region" description="Helical" evidence="1">
    <location>
        <begin position="39"/>
        <end position="55"/>
    </location>
</feature>
<keyword evidence="1" id="KW-0472">Membrane</keyword>
<accession>A0A6I2MJ46</accession>
<dbReference type="RefSeq" id="WP_154362584.1">
    <property type="nucleotide sequence ID" value="NZ_WKJH01000001.1"/>
</dbReference>
<comment type="caution">
    <text evidence="2">The sequence shown here is derived from an EMBL/GenBank/DDBJ whole genome shotgun (WGS) entry which is preliminary data.</text>
</comment>
<proteinExistence type="predicted"/>
<keyword evidence="1" id="KW-1133">Transmembrane helix</keyword>
<dbReference type="EMBL" id="WKJH01000001">
    <property type="protein sequence ID" value="MRX62585.1"/>
    <property type="molecule type" value="Genomic_DNA"/>
</dbReference>
<dbReference type="AlphaFoldDB" id="A0A6I2MJ46"/>